<dbReference type="Pfam" id="PF11732">
    <property type="entry name" value="Thoc2"/>
    <property type="match status" value="1"/>
</dbReference>
<feature type="compositionally biased region" description="Low complexity" evidence="1">
    <location>
        <begin position="832"/>
        <end position="841"/>
    </location>
</feature>
<feature type="domain" description="THO complex subunit 2 N-terminal" evidence="3">
    <location>
        <begin position="424"/>
        <end position="545"/>
    </location>
</feature>
<name>A0A1D2ABX4_AUXPR</name>
<feature type="domain" description="THO complex subunitTHOC2 N-terminal" evidence="2">
    <location>
        <begin position="556"/>
        <end position="630"/>
    </location>
</feature>
<organism evidence="4">
    <name type="scientific">Auxenochlorella protothecoides</name>
    <name type="common">Green microalga</name>
    <name type="synonym">Chlorella protothecoides</name>
    <dbReference type="NCBI Taxonomy" id="3075"/>
    <lineage>
        <taxon>Eukaryota</taxon>
        <taxon>Viridiplantae</taxon>
        <taxon>Chlorophyta</taxon>
        <taxon>core chlorophytes</taxon>
        <taxon>Trebouxiophyceae</taxon>
        <taxon>Chlorellales</taxon>
        <taxon>Chlorellaceae</taxon>
        <taxon>Auxenochlorella</taxon>
    </lineage>
</organism>
<dbReference type="InterPro" id="IPR040007">
    <property type="entry name" value="Tho2"/>
</dbReference>
<dbReference type="InterPro" id="IPR021726">
    <property type="entry name" value="THO_THOC2_N"/>
</dbReference>
<feature type="region of interest" description="Disordered" evidence="1">
    <location>
        <begin position="832"/>
        <end position="875"/>
    </location>
</feature>
<dbReference type="Pfam" id="PF16134">
    <property type="entry name" value="THOC2_N"/>
    <property type="match status" value="2"/>
</dbReference>
<evidence type="ECO:0000313" key="4">
    <source>
        <dbReference type="EMBL" id="JAT76694.1"/>
    </source>
</evidence>
<evidence type="ECO:0000259" key="2">
    <source>
        <dbReference type="Pfam" id="PF11732"/>
    </source>
</evidence>
<protein>
    <recommendedName>
        <fullName evidence="5">THO complex subunit 2</fullName>
    </recommendedName>
</protein>
<feature type="non-terminal residue" evidence="4">
    <location>
        <position position="875"/>
    </location>
</feature>
<dbReference type="PANTHER" id="PTHR21597:SF0">
    <property type="entry name" value="THO COMPLEX SUBUNIT 2"/>
    <property type="match status" value="1"/>
</dbReference>
<gene>
    <name evidence="4" type="ORF">g.46639</name>
</gene>
<dbReference type="AlphaFoldDB" id="A0A1D2ABX4"/>
<dbReference type="EMBL" id="GDKF01001928">
    <property type="protein sequence ID" value="JAT76694.1"/>
    <property type="molecule type" value="Transcribed_RNA"/>
</dbReference>
<evidence type="ECO:0000256" key="1">
    <source>
        <dbReference type="SAM" id="MobiDB-lite"/>
    </source>
</evidence>
<dbReference type="InterPro" id="IPR032302">
    <property type="entry name" value="THOC2_N"/>
</dbReference>
<feature type="compositionally biased region" description="Low complexity" evidence="1">
    <location>
        <begin position="851"/>
        <end position="861"/>
    </location>
</feature>
<accession>A0A1D2ABX4</accession>
<evidence type="ECO:0008006" key="5">
    <source>
        <dbReference type="Google" id="ProtNLM"/>
    </source>
</evidence>
<reference evidence="4" key="1">
    <citation type="submission" date="2015-08" db="EMBL/GenBank/DDBJ databases">
        <authorList>
            <person name="Babu N.S."/>
            <person name="Beckwith C.J."/>
            <person name="Beseler K.G."/>
            <person name="Brison A."/>
            <person name="Carone J.V."/>
            <person name="Caskin T.P."/>
            <person name="Diamond M."/>
            <person name="Durham M.E."/>
            <person name="Foxe J.M."/>
            <person name="Go M."/>
            <person name="Henderson B.A."/>
            <person name="Jones I.B."/>
            <person name="McGettigan J.A."/>
            <person name="Micheletti S.J."/>
            <person name="Nasrallah M.E."/>
            <person name="Ortiz D."/>
            <person name="Piller C.R."/>
            <person name="Privatt S.R."/>
            <person name="Schneider S.L."/>
            <person name="Sharp S."/>
            <person name="Smith T.C."/>
            <person name="Stanton J.D."/>
            <person name="Ullery H.E."/>
            <person name="Wilson R.J."/>
            <person name="Serrano M.G."/>
            <person name="Buck G."/>
            <person name="Lee V."/>
            <person name="Wang Y."/>
            <person name="Carvalho R."/>
            <person name="Voegtly L."/>
            <person name="Shi R."/>
            <person name="Duckworth R."/>
            <person name="Johnson A."/>
            <person name="Loviza R."/>
            <person name="Walstead R."/>
            <person name="Shah Z."/>
            <person name="Kiflezghi M."/>
            <person name="Wade K."/>
            <person name="Ball S.L."/>
            <person name="Bradley K.W."/>
            <person name="Asai D.J."/>
            <person name="Bowman C.A."/>
            <person name="Russell D.A."/>
            <person name="Pope W.H."/>
            <person name="Jacobs-Sera D."/>
            <person name="Hendrix R.W."/>
            <person name="Hatfull G.F."/>
        </authorList>
    </citation>
    <scope>NUCLEOTIDE SEQUENCE</scope>
</reference>
<evidence type="ECO:0000259" key="3">
    <source>
        <dbReference type="Pfam" id="PF16134"/>
    </source>
</evidence>
<dbReference type="PANTHER" id="PTHR21597">
    <property type="entry name" value="THO2 PROTEIN"/>
    <property type="match status" value="1"/>
</dbReference>
<dbReference type="GO" id="GO:0000445">
    <property type="term" value="C:THO complex part of transcription export complex"/>
    <property type="evidence" value="ECO:0007669"/>
    <property type="project" value="TreeGrafter"/>
</dbReference>
<feature type="domain" description="THO complex subunit 2 N-terminal" evidence="3">
    <location>
        <begin position="40"/>
        <end position="215"/>
    </location>
</feature>
<dbReference type="GO" id="GO:0006406">
    <property type="term" value="P:mRNA export from nucleus"/>
    <property type="evidence" value="ECO:0007669"/>
    <property type="project" value="InterPro"/>
</dbReference>
<proteinExistence type="predicted"/>
<dbReference type="GO" id="GO:0003729">
    <property type="term" value="F:mRNA binding"/>
    <property type="evidence" value="ECO:0007669"/>
    <property type="project" value="TreeGrafter"/>
</dbReference>
<dbReference type="GO" id="GO:0006397">
    <property type="term" value="P:mRNA processing"/>
    <property type="evidence" value="ECO:0007669"/>
    <property type="project" value="InterPro"/>
</dbReference>
<sequence>MGESLVTAALVKGLNDGSVVASDVAETIPGVTQELACGFLMDLLEQVVLGQLEPGKLDTALAAAGLTKHKAASLPLMIADAVWMAWAELELEEDPEKRSRLRDAVQQLLRNELVTRKCLMMTGEGEFLEEVGLVVSRDAWRRKEIRTNTKHVYQQRKYNLLREESEGWAKLVTLLNQSGAGKVTEANAGAVLEELRALIGYFDLDPNRALSLWIDAWVAQPENHAFLHLLPGFRQEDMSQVLGWHFERVGAREEVTPAGLFTVAARLIQEGHVPLAAIMSHLNPADEDLTDAHAAAEAALRESVSRIGIISLVEKAGKAPGGQFGLGTLRLSASGFADEYGEALGANNQKLHLLAGLIAAGAEAPARELLSWLRCLGVAQPAAFPAVGRALSARAGPLISRALGGLSEEGGAAPDALPMQLLDTLRTLGVYLYRDVLVLTRLIRLLGRCLASGGELGAELQQQVNDILSGVVMPACSLVPTNVALVAELWAVLQRFSYPQRFTLYASLQELMAGTPLLMAAAKLAETEARRVLRRVTAPSSHKEAKAAMKPLGRRLAKLTHAVPLPIAEQLIRQVMGMPGMVLTVAESLRLSTPMTFDALTFVILRKLSAAKRKLKEDGVNMEEWFQWLAAFTGIICRRYPSMELSALLQYLTNQLKSTESLDLLVLKEILTAMTGIELVNDVSEHQLDALAGSKALHVEVFFQGQFRPSPKALASGTRRLLAALKDSEAPETKQLALPLLILLAQQKRLITLQAGYSHLKLVAELYDSCQETLLQYIDFLQTAQTPTQYAALLPSIQSMVDDYLIEPEVVFQLVRPMVKAAAVPPRAALAPSAAASTAAGEEGELEEGEAGPTEAGPMEADSAAEEGALPVANG</sequence>